<dbReference type="PROSITE" id="PS50297">
    <property type="entry name" value="ANK_REP_REGION"/>
    <property type="match status" value="1"/>
</dbReference>
<dbReference type="PANTHER" id="PTHR24198">
    <property type="entry name" value="ANKYRIN REPEAT AND PROTEIN KINASE DOMAIN-CONTAINING PROTEIN"/>
    <property type="match status" value="1"/>
</dbReference>
<evidence type="ECO:0000256" key="1">
    <source>
        <dbReference type="ARBA" id="ARBA00022737"/>
    </source>
</evidence>
<dbReference type="PROSITE" id="PS50088">
    <property type="entry name" value="ANK_REPEAT"/>
    <property type="match status" value="1"/>
</dbReference>
<proteinExistence type="predicted"/>
<dbReference type="PANTHER" id="PTHR24198:SF165">
    <property type="entry name" value="ANKYRIN REPEAT-CONTAINING PROTEIN-RELATED"/>
    <property type="match status" value="1"/>
</dbReference>
<accession>A0A8W8LTA4</accession>
<dbReference type="InterPro" id="IPR036770">
    <property type="entry name" value="Ankyrin_rpt-contain_sf"/>
</dbReference>
<organism evidence="4 5">
    <name type="scientific">Magallana gigas</name>
    <name type="common">Pacific oyster</name>
    <name type="synonym">Crassostrea gigas</name>
    <dbReference type="NCBI Taxonomy" id="29159"/>
    <lineage>
        <taxon>Eukaryota</taxon>
        <taxon>Metazoa</taxon>
        <taxon>Spiralia</taxon>
        <taxon>Lophotrochozoa</taxon>
        <taxon>Mollusca</taxon>
        <taxon>Bivalvia</taxon>
        <taxon>Autobranchia</taxon>
        <taxon>Pteriomorphia</taxon>
        <taxon>Ostreida</taxon>
        <taxon>Ostreoidea</taxon>
        <taxon>Ostreidae</taxon>
        <taxon>Magallana</taxon>
    </lineage>
</organism>
<evidence type="ECO:0000313" key="5">
    <source>
        <dbReference type="Proteomes" id="UP000005408"/>
    </source>
</evidence>
<dbReference type="Gene3D" id="1.25.40.20">
    <property type="entry name" value="Ankyrin repeat-containing domain"/>
    <property type="match status" value="3"/>
</dbReference>
<sequence>IYKLISVDYTIEDGQLFQLLKRQCLHGVLSGFKYLVDTRVYPKKKEYIFKQRDENGCILLHYAACGGNILILNEILKIASEKVLEYKCIRGQDALHFAIRYKQKDMTDYLIQKYSLLSTTIQENMHATNSNTSNYDNNMFEMFAIVHWVAWLGDVRLLASLKQNNFDISLKTRNGLNILDLACMKKETEASEGEFEFCLHLLNNEAENIDPSKTDASGWTIAHYASLSNIRLLKYMAANKKFRYLIMEKTNSLKTCLHIACEFAKHETVKFIAKNFETLLQVEDELGWNALHFAAKGGNLDTLRYLLSKKCMKIDCRTKDGKTLLHIACIFKQTSICEFVVSEFSEELLNAKTDKYHLTAAHYLGVEKKEDESETKIFEILAGSKMKLSAKSSKGLSVLDFAIDHLNRELVTCMVKTKYREKLGLNPTILARCKENTKDDEIKRILQTAIDDV</sequence>
<name>A0A8W8LTA4_MAGGI</name>
<keyword evidence="1" id="KW-0677">Repeat</keyword>
<evidence type="ECO:0000313" key="4">
    <source>
        <dbReference type="EnsemblMetazoa" id="G29914.2:cds"/>
    </source>
</evidence>
<feature type="repeat" description="ANK" evidence="3">
    <location>
        <begin position="286"/>
        <end position="309"/>
    </location>
</feature>
<dbReference type="Proteomes" id="UP000005408">
    <property type="component" value="Unassembled WGS sequence"/>
</dbReference>
<reference evidence="4" key="1">
    <citation type="submission" date="2022-08" db="UniProtKB">
        <authorList>
            <consortium name="EnsemblMetazoa"/>
        </authorList>
    </citation>
    <scope>IDENTIFICATION</scope>
    <source>
        <strain evidence="4">05x7-T-G4-1.051#20</strain>
    </source>
</reference>
<dbReference type="AlphaFoldDB" id="A0A8W8LTA4"/>
<dbReference type="SMART" id="SM00248">
    <property type="entry name" value="ANK"/>
    <property type="match status" value="8"/>
</dbReference>
<keyword evidence="2 3" id="KW-0040">ANK repeat</keyword>
<evidence type="ECO:0000256" key="3">
    <source>
        <dbReference type="PROSITE-ProRule" id="PRU00023"/>
    </source>
</evidence>
<evidence type="ECO:0000256" key="2">
    <source>
        <dbReference type="ARBA" id="ARBA00023043"/>
    </source>
</evidence>
<dbReference type="EnsemblMetazoa" id="G29914.2">
    <property type="protein sequence ID" value="G29914.2:cds"/>
    <property type="gene ID" value="G29914"/>
</dbReference>
<dbReference type="Pfam" id="PF12796">
    <property type="entry name" value="Ank_2"/>
    <property type="match status" value="1"/>
</dbReference>
<dbReference type="SUPFAM" id="SSF48403">
    <property type="entry name" value="Ankyrin repeat"/>
    <property type="match status" value="2"/>
</dbReference>
<dbReference type="InterPro" id="IPR002110">
    <property type="entry name" value="Ankyrin_rpt"/>
</dbReference>
<keyword evidence="5" id="KW-1185">Reference proteome</keyword>
<protein>
    <submittedName>
        <fullName evidence="4">Uncharacterized protein</fullName>
    </submittedName>
</protein>